<keyword evidence="3" id="KW-1185">Reference proteome</keyword>
<dbReference type="Pfam" id="PF04177">
    <property type="entry name" value="TAP42"/>
    <property type="match status" value="1"/>
</dbReference>
<dbReference type="GO" id="GO:0005829">
    <property type="term" value="C:cytosol"/>
    <property type="evidence" value="ECO:0007669"/>
    <property type="project" value="TreeGrafter"/>
</dbReference>
<evidence type="ECO:0000313" key="2">
    <source>
        <dbReference type="EMBL" id="WOO79443.1"/>
    </source>
</evidence>
<dbReference type="PANTHER" id="PTHR10933">
    <property type="entry name" value="IMMUNOGLOBULIN-BINDING PROTEIN 1"/>
    <property type="match status" value="1"/>
</dbReference>
<dbReference type="Proteomes" id="UP000827549">
    <property type="component" value="Chromosome 2"/>
</dbReference>
<dbReference type="GO" id="GO:0009966">
    <property type="term" value="P:regulation of signal transduction"/>
    <property type="evidence" value="ECO:0007669"/>
    <property type="project" value="InterPro"/>
</dbReference>
<evidence type="ECO:0000256" key="1">
    <source>
        <dbReference type="SAM" id="MobiDB-lite"/>
    </source>
</evidence>
<dbReference type="RefSeq" id="XP_062625475.1">
    <property type="nucleotide sequence ID" value="XM_062769491.1"/>
</dbReference>
<protein>
    <submittedName>
        <fullName evidence="2">Purtative protein5</fullName>
    </submittedName>
</protein>
<dbReference type="GeneID" id="87806211"/>
<gene>
    <name evidence="2" type="primary">SPCC63.05</name>
    <name evidence="2" type="ORF">LOC62_02G002964</name>
</gene>
<proteinExistence type="predicted"/>
<dbReference type="GO" id="GO:0051721">
    <property type="term" value="F:protein phosphatase 2A binding"/>
    <property type="evidence" value="ECO:0007669"/>
    <property type="project" value="TreeGrafter"/>
</dbReference>
<dbReference type="GO" id="GO:0035303">
    <property type="term" value="P:regulation of dephosphorylation"/>
    <property type="evidence" value="ECO:0007669"/>
    <property type="project" value="TreeGrafter"/>
</dbReference>
<evidence type="ECO:0000313" key="3">
    <source>
        <dbReference type="Proteomes" id="UP000827549"/>
    </source>
</evidence>
<name>A0AAF0Y346_9TREE</name>
<sequence length="395" mass="43334">MSNEETNLPLPQYYARTLRSLVPIFNDSISLSDEGAQATLSHAIDDLYLISRMLTSLHVFSDNESIDEIGDKELAFMTVPWVLGQAEAKGGLGGYDQRKDALRRSETALNAFQQLLQSYKVLGSDEEAESSGSGSGAAVPADPAKRREAKIRAYRREKELKENISNALPGHPDPSSTPLEFILALLPAAPGVARESSTSVNDEEPELRDASLLILRLLREQAVATLANNAMELEILAQAPPEPVQGPLDDPRARRTEDDAAEWRLDRKLAGAVKPRELISGGGRVLRPFTILPSTTALSDRQRLQSEVFRSSHRLPTMTIDEYLAEEQRRGNIITGGGQASYDAPTESELLELEAENDGSAAAEEAAEKKRQKDENWARFTDDNRKGAGNTMNRG</sequence>
<reference evidence="2" key="1">
    <citation type="submission" date="2023-10" db="EMBL/GenBank/DDBJ databases">
        <authorList>
            <person name="Noh H."/>
        </authorList>
    </citation>
    <scope>NUCLEOTIDE SEQUENCE</scope>
    <source>
        <strain evidence="2">DUCC4014</strain>
    </source>
</reference>
<dbReference type="InterPro" id="IPR038511">
    <property type="entry name" value="TAP42/TAP46-like_sf"/>
</dbReference>
<feature type="region of interest" description="Disordered" evidence="1">
    <location>
        <begin position="354"/>
        <end position="395"/>
    </location>
</feature>
<dbReference type="EMBL" id="CP086715">
    <property type="protein sequence ID" value="WOO79443.1"/>
    <property type="molecule type" value="Genomic_DNA"/>
</dbReference>
<organism evidence="2 3">
    <name type="scientific">Vanrija pseudolonga</name>
    <dbReference type="NCBI Taxonomy" id="143232"/>
    <lineage>
        <taxon>Eukaryota</taxon>
        <taxon>Fungi</taxon>
        <taxon>Dikarya</taxon>
        <taxon>Basidiomycota</taxon>
        <taxon>Agaricomycotina</taxon>
        <taxon>Tremellomycetes</taxon>
        <taxon>Trichosporonales</taxon>
        <taxon>Trichosporonaceae</taxon>
        <taxon>Vanrija</taxon>
    </lineage>
</organism>
<feature type="compositionally biased region" description="Basic and acidic residues" evidence="1">
    <location>
        <begin position="366"/>
        <end position="386"/>
    </location>
</feature>
<dbReference type="AlphaFoldDB" id="A0AAF0Y346"/>
<dbReference type="Gene3D" id="1.25.40.540">
    <property type="entry name" value="TAP42-like family"/>
    <property type="match status" value="1"/>
</dbReference>
<feature type="region of interest" description="Disordered" evidence="1">
    <location>
        <begin position="126"/>
        <end position="147"/>
    </location>
</feature>
<dbReference type="PANTHER" id="PTHR10933:SF9">
    <property type="entry name" value="IMMUNOGLOBULIN-BINDING PROTEIN 1"/>
    <property type="match status" value="1"/>
</dbReference>
<accession>A0AAF0Y346</accession>
<dbReference type="InterPro" id="IPR007304">
    <property type="entry name" value="TAP46-like"/>
</dbReference>